<sequence length="304" mass="34035">MYDLPRQPFEDKQMERSDYAREDIGNLVLLEHVNLTIPDQRLATAFYVSALGLTRDPFLMTGVTNMWINVGRSQIHLPHGDAQRLRGHVGLIVGRRAALIERLRAVRPLLEQTRFGWTERDDRVEVICPWGNRYDCLDSDACAASDPWAGIDLGIAYVQLDVPVGGAASIAAFYREIFDASVEVRERNGSLQAAVAVGRHQQLVYAETPAASQEYDGHHIQIYVANFSGPYERLAGRGLSYGEEAHQYRFAELVDPVSGTPCFTLEHEVRSLRHPLYARPLVNRNPDVTNRNYGRGSEGFGGVV</sequence>
<feature type="domain" description="VOC" evidence="2">
    <location>
        <begin position="154"/>
        <end position="279"/>
    </location>
</feature>
<dbReference type="PROSITE" id="PS51819">
    <property type="entry name" value="VOC"/>
    <property type="match status" value="1"/>
</dbReference>
<dbReference type="PANTHER" id="PTHR40280">
    <property type="entry name" value="BLR6907 PROTEIN"/>
    <property type="match status" value="1"/>
</dbReference>
<evidence type="ECO:0000313" key="3">
    <source>
        <dbReference type="EMBL" id="MFM0715576.1"/>
    </source>
</evidence>
<accession>A0ABW9EBV3</accession>
<evidence type="ECO:0000256" key="1">
    <source>
        <dbReference type="ARBA" id="ARBA00022723"/>
    </source>
</evidence>
<dbReference type="InterPro" id="IPR018146">
    <property type="entry name" value="Glyoxalase_1_CS"/>
</dbReference>
<dbReference type="InterPro" id="IPR029068">
    <property type="entry name" value="Glyas_Bleomycin-R_OHBP_Dase"/>
</dbReference>
<evidence type="ECO:0000259" key="2">
    <source>
        <dbReference type="PROSITE" id="PS51819"/>
    </source>
</evidence>
<dbReference type="PROSITE" id="PS00934">
    <property type="entry name" value="GLYOXALASE_I_1"/>
    <property type="match status" value="1"/>
</dbReference>
<proteinExistence type="predicted"/>
<keyword evidence="1" id="KW-0479">Metal-binding</keyword>
<organism evidence="3 4">
    <name type="scientific">Paraburkholderia strydomiana</name>
    <dbReference type="NCBI Taxonomy" id="1245417"/>
    <lineage>
        <taxon>Bacteria</taxon>
        <taxon>Pseudomonadati</taxon>
        <taxon>Pseudomonadota</taxon>
        <taxon>Betaproteobacteria</taxon>
        <taxon>Burkholderiales</taxon>
        <taxon>Burkholderiaceae</taxon>
        <taxon>Paraburkholderia</taxon>
    </lineage>
</organism>
<gene>
    <name evidence="3" type="ORF">PQQ73_04460</name>
</gene>
<reference evidence="3 4" key="1">
    <citation type="journal article" date="2024" name="Chem. Sci.">
        <title>Discovery of megapolipeptins by genome mining of a Burkholderiales bacteria collection.</title>
        <authorList>
            <person name="Paulo B.S."/>
            <person name="Recchia M.J.J."/>
            <person name="Lee S."/>
            <person name="Fergusson C.H."/>
            <person name="Romanowski S.B."/>
            <person name="Hernandez A."/>
            <person name="Krull N."/>
            <person name="Liu D.Y."/>
            <person name="Cavanagh H."/>
            <person name="Bos A."/>
            <person name="Gray C.A."/>
            <person name="Murphy B.T."/>
            <person name="Linington R.G."/>
            <person name="Eustaquio A.S."/>
        </authorList>
    </citation>
    <scope>NUCLEOTIDE SEQUENCE [LARGE SCALE GENOMIC DNA]</scope>
    <source>
        <strain evidence="3 4">RL17-350-BIC-E</strain>
    </source>
</reference>
<dbReference type="SUPFAM" id="SSF54593">
    <property type="entry name" value="Glyoxalase/Bleomycin resistance protein/Dihydroxybiphenyl dioxygenase"/>
    <property type="match status" value="1"/>
</dbReference>
<dbReference type="PANTHER" id="PTHR40280:SF1">
    <property type="entry name" value="VOC DOMAIN-CONTAINING PROTEIN"/>
    <property type="match status" value="1"/>
</dbReference>
<dbReference type="Proteomes" id="UP001629392">
    <property type="component" value="Unassembled WGS sequence"/>
</dbReference>
<evidence type="ECO:0000313" key="4">
    <source>
        <dbReference type="Proteomes" id="UP001629392"/>
    </source>
</evidence>
<dbReference type="EMBL" id="JAQQCL010000002">
    <property type="protein sequence ID" value="MFM0715576.1"/>
    <property type="molecule type" value="Genomic_DNA"/>
</dbReference>
<comment type="caution">
    <text evidence="3">The sequence shown here is derived from an EMBL/GenBank/DDBJ whole genome shotgun (WGS) entry which is preliminary data.</text>
</comment>
<dbReference type="InterPro" id="IPR037523">
    <property type="entry name" value="VOC_core"/>
</dbReference>
<keyword evidence="4" id="KW-1185">Reference proteome</keyword>
<name>A0ABW9EBV3_9BURK</name>
<dbReference type="RefSeq" id="WP_408152246.1">
    <property type="nucleotide sequence ID" value="NZ_JAQQCJ010000002.1"/>
</dbReference>
<dbReference type="Gene3D" id="3.10.180.10">
    <property type="entry name" value="2,3-Dihydroxybiphenyl 1,2-Dioxygenase, domain 1"/>
    <property type="match status" value="2"/>
</dbReference>
<protein>
    <submittedName>
        <fullName evidence="3">Glyoxalase/bleomycin resistance/dioxygenase family protein</fullName>
    </submittedName>
</protein>